<comment type="caution">
    <text evidence="7">The sequence shown here is derived from an EMBL/GenBank/DDBJ whole genome shotgun (WGS) entry which is preliminary data.</text>
</comment>
<keyword evidence="3" id="KW-0274">FAD</keyword>
<name>A0AAW0D5U2_9AGAR</name>
<evidence type="ECO:0000313" key="8">
    <source>
        <dbReference type="Proteomes" id="UP001362999"/>
    </source>
</evidence>
<evidence type="ECO:0000313" key="7">
    <source>
        <dbReference type="EMBL" id="KAK7046240.1"/>
    </source>
</evidence>
<dbReference type="GO" id="GO:0016491">
    <property type="term" value="F:oxidoreductase activity"/>
    <property type="evidence" value="ECO:0007669"/>
    <property type="project" value="UniProtKB-KW"/>
</dbReference>
<feature type="domain" description="FAD-binding PCMH-type" evidence="6">
    <location>
        <begin position="98"/>
        <end position="269"/>
    </location>
</feature>
<reference evidence="7 8" key="1">
    <citation type="journal article" date="2024" name="J Genomics">
        <title>Draft genome sequencing and assembly of Favolaschia claudopus CIRM-BRFM 2984 isolated from oak limbs.</title>
        <authorList>
            <person name="Navarro D."/>
            <person name="Drula E."/>
            <person name="Chaduli D."/>
            <person name="Cazenave R."/>
            <person name="Ahrendt S."/>
            <person name="Wang J."/>
            <person name="Lipzen A."/>
            <person name="Daum C."/>
            <person name="Barry K."/>
            <person name="Grigoriev I.V."/>
            <person name="Favel A."/>
            <person name="Rosso M.N."/>
            <person name="Martin F."/>
        </authorList>
    </citation>
    <scope>NUCLEOTIDE SEQUENCE [LARGE SCALE GENOMIC DNA]</scope>
    <source>
        <strain evidence="7 8">CIRM-BRFM 2984</strain>
    </source>
</reference>
<sequence length="486" mass="51269">MSFLHSFALLLSLALTAYADSTPTTITVAGVPITIDGTTISVPSSSTADSAGLASIPLASAAAVACALTSLDIGSAYVESSGSEYESTVENTWNLFNSFDSPSCIVYPESSAHVQSAMKNIYRMGAKYAVQAGAHSAMVGWNSITDGVLISFARMDTTTYNPTTDTITVLPGVRWGEAADAVQEFGVSAIGGRASDVGTGLLLGGGISFMSPLYGWSADRIKEMDVVLVTGDLLTVSATNQYADLFQALKGGANRFGIVTRYGLHAAHTGTKDDKEWFGGVISYPGSAAQALSDASAKYIRETTDPKAAIPSTSQTLSPLSYHDISHLIPGDARGSGQQFGASSIVGDEALYWDAYTHFRNFSNAFTPTSLASSFFILSPIPSFQWSASGGGENAMGSPGVSYGAINYWLIYQPTVKSKPQAVQEGFELLFQQAPSTPGVPLYVNEADASQNSFATYPNYAKLQATYAKYDPLRFNVLHTEGPIGL</sequence>
<dbReference type="SUPFAM" id="SSF56176">
    <property type="entry name" value="FAD-binding/transporter-associated domain-like"/>
    <property type="match status" value="1"/>
</dbReference>
<feature type="signal peptide" evidence="5">
    <location>
        <begin position="1"/>
        <end position="19"/>
    </location>
</feature>
<evidence type="ECO:0000256" key="3">
    <source>
        <dbReference type="ARBA" id="ARBA00022827"/>
    </source>
</evidence>
<evidence type="ECO:0000256" key="5">
    <source>
        <dbReference type="SAM" id="SignalP"/>
    </source>
</evidence>
<gene>
    <name evidence="7" type="ORF">R3P38DRAFT_3307700</name>
</gene>
<dbReference type="PANTHER" id="PTHR42973">
    <property type="entry name" value="BINDING OXIDOREDUCTASE, PUTATIVE (AFU_ORTHOLOGUE AFUA_1G17690)-RELATED"/>
    <property type="match status" value="1"/>
</dbReference>
<dbReference type="GO" id="GO:0071949">
    <property type="term" value="F:FAD binding"/>
    <property type="evidence" value="ECO:0007669"/>
    <property type="project" value="InterPro"/>
</dbReference>
<dbReference type="InterPro" id="IPR016166">
    <property type="entry name" value="FAD-bd_PCMH"/>
</dbReference>
<dbReference type="InterPro" id="IPR006094">
    <property type="entry name" value="Oxid_FAD_bind_N"/>
</dbReference>
<dbReference type="AlphaFoldDB" id="A0AAW0D5U2"/>
<dbReference type="PANTHER" id="PTHR42973:SF13">
    <property type="entry name" value="FAD-BINDING PCMH-TYPE DOMAIN-CONTAINING PROTEIN"/>
    <property type="match status" value="1"/>
</dbReference>
<keyword evidence="5" id="KW-0732">Signal</keyword>
<evidence type="ECO:0000259" key="6">
    <source>
        <dbReference type="PROSITE" id="PS51387"/>
    </source>
</evidence>
<evidence type="ECO:0000256" key="4">
    <source>
        <dbReference type="ARBA" id="ARBA00023002"/>
    </source>
</evidence>
<dbReference type="InterPro" id="IPR036318">
    <property type="entry name" value="FAD-bd_PCMH-like_sf"/>
</dbReference>
<dbReference type="Proteomes" id="UP001362999">
    <property type="component" value="Unassembled WGS sequence"/>
</dbReference>
<comment type="similarity">
    <text evidence="1">Belongs to the oxygen-dependent FAD-linked oxidoreductase family.</text>
</comment>
<proteinExistence type="inferred from homology"/>
<protein>
    <submittedName>
        <fullName evidence="7">FAD-binding protein</fullName>
    </submittedName>
</protein>
<evidence type="ECO:0000256" key="1">
    <source>
        <dbReference type="ARBA" id="ARBA00005466"/>
    </source>
</evidence>
<feature type="chain" id="PRO_5043721061" evidence="5">
    <location>
        <begin position="20"/>
        <end position="486"/>
    </location>
</feature>
<evidence type="ECO:0000256" key="2">
    <source>
        <dbReference type="ARBA" id="ARBA00022630"/>
    </source>
</evidence>
<dbReference type="Gene3D" id="3.30.465.10">
    <property type="match status" value="1"/>
</dbReference>
<accession>A0AAW0D5U2</accession>
<dbReference type="Pfam" id="PF01565">
    <property type="entry name" value="FAD_binding_4"/>
    <property type="match status" value="1"/>
</dbReference>
<keyword evidence="2" id="KW-0285">Flavoprotein</keyword>
<dbReference type="InterPro" id="IPR016169">
    <property type="entry name" value="FAD-bd_PCMH_sub2"/>
</dbReference>
<dbReference type="InterPro" id="IPR050416">
    <property type="entry name" value="FAD-linked_Oxidoreductase"/>
</dbReference>
<organism evidence="7 8">
    <name type="scientific">Favolaschia claudopus</name>
    <dbReference type="NCBI Taxonomy" id="2862362"/>
    <lineage>
        <taxon>Eukaryota</taxon>
        <taxon>Fungi</taxon>
        <taxon>Dikarya</taxon>
        <taxon>Basidiomycota</taxon>
        <taxon>Agaricomycotina</taxon>
        <taxon>Agaricomycetes</taxon>
        <taxon>Agaricomycetidae</taxon>
        <taxon>Agaricales</taxon>
        <taxon>Marasmiineae</taxon>
        <taxon>Mycenaceae</taxon>
        <taxon>Favolaschia</taxon>
    </lineage>
</organism>
<keyword evidence="4" id="KW-0560">Oxidoreductase</keyword>
<keyword evidence="8" id="KW-1185">Reference proteome</keyword>
<dbReference type="PROSITE" id="PS51387">
    <property type="entry name" value="FAD_PCMH"/>
    <property type="match status" value="1"/>
</dbReference>
<dbReference type="EMBL" id="JAWWNJ010000010">
    <property type="protein sequence ID" value="KAK7046240.1"/>
    <property type="molecule type" value="Genomic_DNA"/>
</dbReference>